<dbReference type="RefSeq" id="WP_058479491.1">
    <property type="nucleotide sequence ID" value="NZ_CAAAIQ010000021.1"/>
</dbReference>
<dbReference type="InterPro" id="IPR037176">
    <property type="entry name" value="Osmotin/thaumatin-like_sf"/>
</dbReference>
<dbReference type="InterPro" id="IPR001938">
    <property type="entry name" value="Thaumatin"/>
</dbReference>
<evidence type="ECO:0000313" key="3">
    <source>
        <dbReference type="Proteomes" id="UP000054729"/>
    </source>
</evidence>
<sequence>MKNPSSLALYIASLLWLQFAYAAVNPFSVTPGSPVQNMVAGSSQGIHYVLTSPAPIDSPAVVKCTFTPENPSQFSYSFNQAGCVTGVGLFSGLQVDVLLTLTAASGVTTPQKGTLTFQQTNGRGYTINIPITVNVASTSQRTITINNYCTTPPGAGKDTLNNLVIGVITSSVPAKNQYSAQTACTDDSDCSVFTYSTCINASATGPCNGGAGCYCGGGACVSDSDCSNSQAGTCVKGACTYCNGDSDCIQGASCNTASNICYFKIPEPGKYQLNPFTLGGNPDSTTITLQDHSAANGFTQVFNGRITGRVGCDLAGGQYSNCNVGDCGTSSTADPGACNFQTNAITSPATLAEATFIAKTPDTYDLSIIGGVSIPMDFHPTSGSAASPNAYNNPYVCGNSGSITEVKTNGGQQNIGASNWDFTLPTYLNYPVYQLRWVDDSTATVCSAVQPCANGLYCGMTRANEGAAGQTTCGNPLGYWTFNQICTDNNAFTFKNANGDTIASCNSSYNTNTYKDLQLCAGPAAVSCFNVNKKDNTCCGCVNWNTLGIIVPTSPEIVQQCSYPNSYWVGSTRLNAPGALPFIQWLKEACPGCYTYPYDDKTSTYGCPGNNGQSAVNYTIDFCPENMEA</sequence>
<dbReference type="Gene3D" id="2.60.110.10">
    <property type="entry name" value="Thaumatin"/>
    <property type="match status" value="2"/>
</dbReference>
<feature type="signal peptide" evidence="1">
    <location>
        <begin position="1"/>
        <end position="22"/>
    </location>
</feature>
<protein>
    <submittedName>
        <fullName evidence="2">Thaumatin domain-containing protein</fullName>
    </submittedName>
</protein>
<keyword evidence="3" id="KW-1185">Reference proteome</keyword>
<dbReference type="SUPFAM" id="SSF49870">
    <property type="entry name" value="Osmotin, thaumatin-like protein"/>
    <property type="match status" value="1"/>
</dbReference>
<name>A0A0W1ALZ1_9GAMM</name>
<dbReference type="PATRIC" id="fig|66969.6.peg.712"/>
<dbReference type="PROSITE" id="PS51367">
    <property type="entry name" value="THAUMATIN_2"/>
    <property type="match status" value="1"/>
</dbReference>
<dbReference type="Proteomes" id="UP000054729">
    <property type="component" value="Unassembled WGS sequence"/>
</dbReference>
<dbReference type="AlphaFoldDB" id="A0A0W1ALZ1"/>
<dbReference type="OrthoDB" id="7061668at2"/>
<feature type="chain" id="PRO_5006919942" evidence="1">
    <location>
        <begin position="23"/>
        <end position="629"/>
    </location>
</feature>
<proteinExistence type="predicted"/>
<keyword evidence="1" id="KW-0732">Signal</keyword>
<organism evidence="2 3">
    <name type="scientific">Legionella waltersii</name>
    <dbReference type="NCBI Taxonomy" id="66969"/>
    <lineage>
        <taxon>Bacteria</taxon>
        <taxon>Pseudomonadati</taxon>
        <taxon>Pseudomonadota</taxon>
        <taxon>Gammaproteobacteria</taxon>
        <taxon>Legionellales</taxon>
        <taxon>Legionellaceae</taxon>
        <taxon>Legionella</taxon>
    </lineage>
</organism>
<dbReference type="STRING" id="66969.Lwal_0656"/>
<accession>A0A0W1ALZ1</accession>
<reference evidence="2 3" key="1">
    <citation type="submission" date="2015-11" db="EMBL/GenBank/DDBJ databases">
        <title>Genomic analysis of 38 Legionella species identifies large and diverse effector repertoires.</title>
        <authorList>
            <person name="Burstein D."/>
            <person name="Amaro F."/>
            <person name="Zusman T."/>
            <person name="Lifshitz Z."/>
            <person name="Cohen O."/>
            <person name="Gilbert J.A."/>
            <person name="Pupko T."/>
            <person name="Shuman H.A."/>
            <person name="Segal G."/>
        </authorList>
    </citation>
    <scope>NUCLEOTIDE SEQUENCE [LARGE SCALE GENOMIC DNA]</scope>
    <source>
        <strain evidence="2 3">ATCC 51914</strain>
    </source>
</reference>
<evidence type="ECO:0000256" key="1">
    <source>
        <dbReference type="SAM" id="SignalP"/>
    </source>
</evidence>
<dbReference type="Pfam" id="PF00314">
    <property type="entry name" value="Thaumatin"/>
    <property type="match status" value="1"/>
</dbReference>
<comment type="caution">
    <text evidence="2">The sequence shown here is derived from an EMBL/GenBank/DDBJ whole genome shotgun (WGS) entry which is preliminary data.</text>
</comment>
<gene>
    <name evidence="2" type="ORF">Lwal_0656</name>
</gene>
<dbReference type="PANTHER" id="PTHR31048">
    <property type="entry name" value="OS03G0233200 PROTEIN"/>
    <property type="match status" value="1"/>
</dbReference>
<evidence type="ECO:0000313" key="2">
    <source>
        <dbReference type="EMBL" id="KTD82179.1"/>
    </source>
</evidence>
<dbReference type="EMBL" id="LNZB01000015">
    <property type="protein sequence ID" value="KTD82179.1"/>
    <property type="molecule type" value="Genomic_DNA"/>
</dbReference>